<keyword evidence="3" id="KW-1185">Reference proteome</keyword>
<reference evidence="2 3" key="2">
    <citation type="submission" date="2016-08" db="EMBL/GenBank/DDBJ databases">
        <title>Characterization of Isolates of Eisenbergiella tayi Derived from Blood Cultures, Using Whole Genome Sequencing.</title>
        <authorList>
            <person name="Bernier A.-M."/>
            <person name="Burdz T."/>
            <person name="Wiebe D."/>
            <person name="Bernard K."/>
        </authorList>
    </citation>
    <scope>NUCLEOTIDE SEQUENCE [LARGE SCALE GENOMIC DNA]</scope>
    <source>
        <strain evidence="2 3">NML120146</strain>
    </source>
</reference>
<name>A0A1E3A2D6_9FIRM</name>
<dbReference type="Pfam" id="PF18937">
    <property type="entry name" value="DUF5685"/>
    <property type="match status" value="1"/>
</dbReference>
<sequence>MFGYVIVNKQEMKFKDFEVYQSYYCGFCQELKKRYGVKGQITVTYDMTFLILLLKGLYEVEDKVDGCKCIAHPFDRHPTRANTFTEYAADINILMTYYQCMDDWEDEKKVWKRGYAGILKRAFGEAAARYPKKAEEISGQMQLLHECEKKNEKNLDIVAGCFGNIMAEIFALKNDEWEEELRKMGFFLGKFIYLMDAYEDIEKDRKKGNFNPFLSMCGENGFDDEVYHILRMMMAECSRAFEKLPVLQNVDILRNILYSGVWCRYEMVKGKRKEQQENA</sequence>
<dbReference type="Proteomes" id="UP000095003">
    <property type="component" value="Unassembled WGS sequence"/>
</dbReference>
<evidence type="ECO:0000313" key="2">
    <source>
        <dbReference type="EMBL" id="ODR56634.1"/>
    </source>
</evidence>
<evidence type="ECO:0000313" key="4">
    <source>
        <dbReference type="Proteomes" id="UP000095003"/>
    </source>
</evidence>
<gene>
    <name evidence="1" type="ORF">BEH84_06147</name>
    <name evidence="2" type="ORF">BEI63_14210</name>
</gene>
<dbReference type="RefSeq" id="WP_009252883.1">
    <property type="nucleotide sequence ID" value="NZ_CABMHK010000100.1"/>
</dbReference>
<dbReference type="EMBL" id="MCGI01000008">
    <property type="protein sequence ID" value="ODM02915.1"/>
    <property type="molecule type" value="Genomic_DNA"/>
</dbReference>
<dbReference type="Proteomes" id="UP000094869">
    <property type="component" value="Unassembled WGS sequence"/>
</dbReference>
<dbReference type="InterPro" id="IPR043740">
    <property type="entry name" value="DUF5685"/>
</dbReference>
<reference evidence="1 4" key="1">
    <citation type="submission" date="2016-07" db="EMBL/GenBank/DDBJ databases">
        <title>Characterization of isolates of Eisenbergiella tayi derived from blood cultures, using whole genome sequencing.</title>
        <authorList>
            <person name="Burdz T."/>
            <person name="Wiebe D."/>
            <person name="Huynh C."/>
            <person name="Bernard K."/>
        </authorList>
    </citation>
    <scope>NUCLEOTIDE SEQUENCE [LARGE SCALE GENOMIC DNA]</scope>
    <source>
        <strain evidence="1 4">NML 120489</strain>
    </source>
</reference>
<dbReference type="PATRIC" id="fig|1432052.3.peg.6794"/>
<dbReference type="AlphaFoldDB" id="A0A1E3A2D6"/>
<organism evidence="1 4">
    <name type="scientific">Eisenbergiella tayi</name>
    <dbReference type="NCBI Taxonomy" id="1432052"/>
    <lineage>
        <taxon>Bacteria</taxon>
        <taxon>Bacillati</taxon>
        <taxon>Bacillota</taxon>
        <taxon>Clostridia</taxon>
        <taxon>Lachnospirales</taxon>
        <taxon>Lachnospiraceae</taxon>
        <taxon>Eisenbergiella</taxon>
    </lineage>
</organism>
<evidence type="ECO:0000313" key="1">
    <source>
        <dbReference type="EMBL" id="ODM02915.1"/>
    </source>
</evidence>
<proteinExistence type="predicted"/>
<protein>
    <submittedName>
        <fullName evidence="1">Uncharacterized protein</fullName>
    </submittedName>
</protein>
<accession>A0A1E3A2D6</accession>
<dbReference type="GeneID" id="93304675"/>
<evidence type="ECO:0000313" key="3">
    <source>
        <dbReference type="Proteomes" id="UP000094869"/>
    </source>
</evidence>
<comment type="caution">
    <text evidence="1">The sequence shown here is derived from an EMBL/GenBank/DDBJ whole genome shotgun (WGS) entry which is preliminary data.</text>
</comment>
<dbReference type="EMBL" id="MEHD01000023">
    <property type="protein sequence ID" value="ODR56634.1"/>
    <property type="molecule type" value="Genomic_DNA"/>
</dbReference>